<evidence type="ECO:0000313" key="2">
    <source>
        <dbReference type="Proteomes" id="UP001208689"/>
    </source>
</evidence>
<reference evidence="1" key="1">
    <citation type="submission" date="2022-09" db="EMBL/GenBank/DDBJ databases">
        <title>Actin cytoskeleton and complex cell architecture in an #Asgard archaeon.</title>
        <authorList>
            <person name="Ponce Toledo R.I."/>
            <person name="Schleper C."/>
            <person name="Rodrigues Oliveira T."/>
            <person name="Wollweber F."/>
            <person name="Xu J."/>
            <person name="Rittmann S."/>
            <person name="Klingl A."/>
            <person name="Pilhofer M."/>
        </authorList>
    </citation>
    <scope>NUCLEOTIDE SEQUENCE</scope>
    <source>
        <strain evidence="1">B-35</strain>
    </source>
</reference>
<keyword evidence="2" id="KW-1185">Reference proteome</keyword>
<proteinExistence type="predicted"/>
<evidence type="ECO:0000313" key="1">
    <source>
        <dbReference type="EMBL" id="UYP46074.1"/>
    </source>
</evidence>
<name>A0ABY6HRE1_9ARCH</name>
<sequence length="163" mass="19173">MLKLVTKTQALSGVPIQGESRYNYHFKSLAIPQLNHEKELLIIRPNVQKFSFQKYCKKFDSIQFCEKRINFFDSQTEIISHSFETDLIEKIKIELKKNYPEDEKSEFSLVISIFETKKSIFNVNLSEILHPYCEELAEAMQKIAKICKDRYHLPTLIGVPYAY</sequence>
<protein>
    <submittedName>
        <fullName evidence="1">Uncharacterized protein</fullName>
    </submittedName>
</protein>
<accession>A0ABY6HRE1</accession>
<dbReference type="EMBL" id="CP104013">
    <property type="protein sequence ID" value="UYP46074.1"/>
    <property type="molecule type" value="Genomic_DNA"/>
</dbReference>
<gene>
    <name evidence="1" type="ORF">NEF87_002359</name>
</gene>
<dbReference type="Proteomes" id="UP001208689">
    <property type="component" value="Chromosome"/>
</dbReference>
<organism evidence="1 2">
    <name type="scientific">Candidatus Lokiarchaeum ossiferum</name>
    <dbReference type="NCBI Taxonomy" id="2951803"/>
    <lineage>
        <taxon>Archaea</taxon>
        <taxon>Promethearchaeati</taxon>
        <taxon>Promethearchaeota</taxon>
        <taxon>Promethearchaeia</taxon>
        <taxon>Promethearchaeales</taxon>
        <taxon>Promethearchaeaceae</taxon>
        <taxon>Candidatus Lokiarchaeum</taxon>
    </lineage>
</organism>